<proteinExistence type="predicted"/>
<dbReference type="Pfam" id="PF20398">
    <property type="entry name" value="DUF6691"/>
    <property type="match status" value="1"/>
</dbReference>
<keyword evidence="1" id="KW-0472">Membrane</keyword>
<keyword evidence="3" id="KW-1185">Reference proteome</keyword>
<evidence type="ECO:0000313" key="2">
    <source>
        <dbReference type="EMBL" id="MDM1046849.1"/>
    </source>
</evidence>
<dbReference type="InterPro" id="IPR046513">
    <property type="entry name" value="DUF6691"/>
</dbReference>
<comment type="caution">
    <text evidence="2">The sequence shown here is derived from an EMBL/GenBank/DDBJ whole genome shotgun (WGS) entry which is preliminary data.</text>
</comment>
<sequence>MRKVLFILLGILFGVVMYKAEAASWFRIYEMFNFQSFHMYGFIGTALVVGVIAVQLIKRTHAKDVDGGDIVIADKAKSIPRYLIGGILFGLGWALVGACPGPIFVLLGAGVYPMLIVIAFALLGTYLYGLLKHKLPH</sequence>
<feature type="transmembrane region" description="Helical" evidence="1">
    <location>
        <begin position="111"/>
        <end position="131"/>
    </location>
</feature>
<dbReference type="RefSeq" id="WP_286650196.1">
    <property type="nucleotide sequence ID" value="NZ_JACAGK010000002.1"/>
</dbReference>
<protein>
    <submittedName>
        <fullName evidence="2">YeeE/YedE family protein</fullName>
    </submittedName>
</protein>
<feature type="transmembrane region" description="Helical" evidence="1">
    <location>
        <begin position="82"/>
        <end position="105"/>
    </location>
</feature>
<evidence type="ECO:0000313" key="3">
    <source>
        <dbReference type="Proteomes" id="UP001170954"/>
    </source>
</evidence>
<organism evidence="2 3">
    <name type="scientific">Sphingobacterium hotanense</name>
    <dbReference type="NCBI Taxonomy" id="649196"/>
    <lineage>
        <taxon>Bacteria</taxon>
        <taxon>Pseudomonadati</taxon>
        <taxon>Bacteroidota</taxon>
        <taxon>Sphingobacteriia</taxon>
        <taxon>Sphingobacteriales</taxon>
        <taxon>Sphingobacteriaceae</taxon>
        <taxon>Sphingobacterium</taxon>
    </lineage>
</organism>
<dbReference type="EMBL" id="JACAGK010000002">
    <property type="protein sequence ID" value="MDM1046849.1"/>
    <property type="molecule type" value="Genomic_DNA"/>
</dbReference>
<reference evidence="2" key="2">
    <citation type="journal article" date="2022" name="Sci. Total Environ.">
        <title>Prevalence, transmission, and molecular epidemiology of tet(X)-positive bacteria among humans, animals, and environmental niches in China: An epidemiological, and genomic-based study.</title>
        <authorList>
            <person name="Dong N."/>
            <person name="Zeng Y."/>
            <person name="Cai C."/>
            <person name="Sun C."/>
            <person name="Lu J."/>
            <person name="Liu C."/>
            <person name="Zhou H."/>
            <person name="Sun Q."/>
            <person name="Shu L."/>
            <person name="Wang H."/>
            <person name="Wang Y."/>
            <person name="Wang S."/>
            <person name="Wu C."/>
            <person name="Chan E.W."/>
            <person name="Chen G."/>
            <person name="Shen Z."/>
            <person name="Chen S."/>
            <person name="Zhang R."/>
        </authorList>
    </citation>
    <scope>NUCLEOTIDE SEQUENCE</scope>
    <source>
        <strain evidence="2">R1692</strain>
    </source>
</reference>
<gene>
    <name evidence="2" type="ORF">HX018_01100</name>
</gene>
<accession>A0ABT7NI34</accession>
<keyword evidence="1" id="KW-1133">Transmembrane helix</keyword>
<name>A0ABT7NI34_9SPHI</name>
<evidence type="ECO:0000256" key="1">
    <source>
        <dbReference type="SAM" id="Phobius"/>
    </source>
</evidence>
<keyword evidence="1" id="KW-0812">Transmembrane</keyword>
<reference evidence="2" key="1">
    <citation type="submission" date="2020-06" db="EMBL/GenBank/DDBJ databases">
        <authorList>
            <person name="Dong N."/>
        </authorList>
    </citation>
    <scope>NUCLEOTIDE SEQUENCE</scope>
    <source>
        <strain evidence="2">R1692</strain>
    </source>
</reference>
<dbReference type="Proteomes" id="UP001170954">
    <property type="component" value="Unassembled WGS sequence"/>
</dbReference>
<feature type="transmembrane region" description="Helical" evidence="1">
    <location>
        <begin position="38"/>
        <end position="57"/>
    </location>
</feature>